<dbReference type="InterPro" id="IPR032823">
    <property type="entry name" value="BCA_ABC_TP_C"/>
</dbReference>
<dbReference type="SUPFAM" id="SSF52540">
    <property type="entry name" value="P-loop containing nucleoside triphosphate hydrolases"/>
    <property type="match status" value="1"/>
</dbReference>
<dbReference type="Gene3D" id="3.40.50.300">
    <property type="entry name" value="P-loop containing nucleotide triphosphate hydrolases"/>
    <property type="match status" value="1"/>
</dbReference>
<dbReference type="InterPro" id="IPR003593">
    <property type="entry name" value="AAA+_ATPase"/>
</dbReference>
<dbReference type="InterPro" id="IPR051120">
    <property type="entry name" value="ABC_AA/LPS_Transport"/>
</dbReference>
<dbReference type="GO" id="GO:0015808">
    <property type="term" value="P:L-alanine transport"/>
    <property type="evidence" value="ECO:0007669"/>
    <property type="project" value="TreeGrafter"/>
</dbReference>
<dbReference type="OrthoDB" id="9779136at2"/>
<sequence length="255" mass="28173">MLLELQHVVKRFGGVTASSDISFSVEEGQIYGIIGPNGAGKTTLFNLITGVYQVSEGDILFQGTSIEGKKPHEITSLGIARTFQNIRLFPQMTVLENCLVGCHTQLHSGIWSSVFHTKGQRQEERKAQRQAMDFLKFVGLDQDADTIASSLPYGKQRKLEIARAMSTHPKLLLLDEPAAGMNDSETAALGTLIRGLRDTYHVSILLIEHDMNLMMDLCDRLVVINFGKKLAEGTPTEIQNNPAVIEAYLGKEDEE</sequence>
<evidence type="ECO:0000256" key="1">
    <source>
        <dbReference type="ARBA" id="ARBA00022448"/>
    </source>
</evidence>
<dbReference type="Proteomes" id="UP000591071">
    <property type="component" value="Unassembled WGS sequence"/>
</dbReference>
<dbReference type="EMBL" id="JBIEKR010000002">
    <property type="protein sequence ID" value="MFG6272229.1"/>
    <property type="molecule type" value="Genomic_DNA"/>
</dbReference>
<dbReference type="GO" id="GO:0015192">
    <property type="term" value="F:L-phenylalanine transmembrane transporter activity"/>
    <property type="evidence" value="ECO:0007669"/>
    <property type="project" value="TreeGrafter"/>
</dbReference>
<evidence type="ECO:0000256" key="2">
    <source>
        <dbReference type="ARBA" id="ARBA00022741"/>
    </source>
</evidence>
<dbReference type="InterPro" id="IPR003439">
    <property type="entry name" value="ABC_transporter-like_ATP-bd"/>
</dbReference>
<dbReference type="GO" id="GO:0042941">
    <property type="term" value="P:D-alanine transmembrane transport"/>
    <property type="evidence" value="ECO:0007669"/>
    <property type="project" value="TreeGrafter"/>
</dbReference>
<dbReference type="KEGG" id="mhw:ACT01_13135"/>
<dbReference type="RefSeq" id="WP_059076507.1">
    <property type="nucleotide sequence ID" value="NZ_CP011940.1"/>
</dbReference>
<dbReference type="PROSITE" id="PS50893">
    <property type="entry name" value="ABC_TRANSPORTER_2"/>
    <property type="match status" value="1"/>
</dbReference>
<accession>A0A848BNM8</accession>
<gene>
    <name evidence="5" type="ORF">ACGTZG_03405</name>
    <name evidence="6" type="ORF">HF872_01725</name>
</gene>
<comment type="caution">
    <text evidence="6">The sequence shown here is derived from an EMBL/GenBank/DDBJ whole genome shotgun (WGS) entry which is preliminary data.</text>
</comment>
<dbReference type="GO" id="GO:1903806">
    <property type="term" value="P:L-isoleucine import across plasma membrane"/>
    <property type="evidence" value="ECO:0007669"/>
    <property type="project" value="TreeGrafter"/>
</dbReference>
<dbReference type="PANTHER" id="PTHR45772">
    <property type="entry name" value="CONSERVED COMPONENT OF ABC TRANSPORTER FOR NATURAL AMINO ACIDS-RELATED"/>
    <property type="match status" value="1"/>
</dbReference>
<keyword evidence="3 6" id="KW-0067">ATP-binding</keyword>
<dbReference type="CDD" id="cd03219">
    <property type="entry name" value="ABC_Mj1267_LivG_branched"/>
    <property type="match status" value="1"/>
</dbReference>
<reference evidence="5 8" key="2">
    <citation type="submission" date="2024-10" db="EMBL/GenBank/DDBJ databases">
        <authorList>
            <person name="Sang B.-I."/>
            <person name="Prabhaharan D."/>
        </authorList>
    </citation>
    <scope>NUCLEOTIDE SEQUENCE [LARGE SCALE GENOMIC DNA]</scope>
    <source>
        <strain evidence="5 8">MH</strain>
    </source>
</reference>
<evidence type="ECO:0000256" key="3">
    <source>
        <dbReference type="ARBA" id="ARBA00022840"/>
    </source>
</evidence>
<name>A0A848BNM8_9FIRM</name>
<dbReference type="GO" id="GO:0016887">
    <property type="term" value="F:ATP hydrolysis activity"/>
    <property type="evidence" value="ECO:0007669"/>
    <property type="project" value="InterPro"/>
</dbReference>
<evidence type="ECO:0000259" key="4">
    <source>
        <dbReference type="PROSITE" id="PS50893"/>
    </source>
</evidence>
<dbReference type="SMART" id="SM00382">
    <property type="entry name" value="AAA"/>
    <property type="match status" value="1"/>
</dbReference>
<organism evidence="6 7">
    <name type="scientific">Megasphaera hexanoica</name>
    <dbReference type="NCBI Taxonomy" id="1675036"/>
    <lineage>
        <taxon>Bacteria</taxon>
        <taxon>Bacillati</taxon>
        <taxon>Bacillota</taxon>
        <taxon>Negativicutes</taxon>
        <taxon>Veillonellales</taxon>
        <taxon>Veillonellaceae</taxon>
        <taxon>Megasphaera</taxon>
    </lineage>
</organism>
<dbReference type="Pfam" id="PF00005">
    <property type="entry name" value="ABC_tran"/>
    <property type="match status" value="1"/>
</dbReference>
<dbReference type="GO" id="GO:0005524">
    <property type="term" value="F:ATP binding"/>
    <property type="evidence" value="ECO:0007669"/>
    <property type="project" value="UniProtKB-KW"/>
</dbReference>
<evidence type="ECO:0000313" key="6">
    <source>
        <dbReference type="EMBL" id="NME27352.1"/>
    </source>
</evidence>
<dbReference type="AlphaFoldDB" id="A0A848BNM8"/>
<keyword evidence="8" id="KW-1185">Reference proteome</keyword>
<dbReference type="PANTHER" id="PTHR45772:SF7">
    <property type="entry name" value="AMINO ACID ABC TRANSPORTER ATP-BINDING PROTEIN"/>
    <property type="match status" value="1"/>
</dbReference>
<dbReference type="GO" id="GO:1903805">
    <property type="term" value="P:L-valine import across plasma membrane"/>
    <property type="evidence" value="ECO:0007669"/>
    <property type="project" value="TreeGrafter"/>
</dbReference>
<dbReference type="GO" id="GO:0015188">
    <property type="term" value="F:L-isoleucine transmembrane transporter activity"/>
    <property type="evidence" value="ECO:0007669"/>
    <property type="project" value="TreeGrafter"/>
</dbReference>
<feature type="domain" description="ABC transporter" evidence="4">
    <location>
        <begin position="3"/>
        <end position="251"/>
    </location>
</feature>
<dbReference type="FunFam" id="3.40.50.300:FF:000421">
    <property type="entry name" value="Branched-chain amino acid ABC transporter ATP-binding protein"/>
    <property type="match status" value="1"/>
</dbReference>
<dbReference type="GO" id="GO:0005304">
    <property type="term" value="F:L-valine transmembrane transporter activity"/>
    <property type="evidence" value="ECO:0007669"/>
    <property type="project" value="TreeGrafter"/>
</dbReference>
<protein>
    <submittedName>
        <fullName evidence="6">ABC transporter ATP-binding protein</fullName>
    </submittedName>
</protein>
<keyword evidence="2" id="KW-0547">Nucleotide-binding</keyword>
<evidence type="ECO:0000313" key="5">
    <source>
        <dbReference type="EMBL" id="MFG6272229.1"/>
    </source>
</evidence>
<reference evidence="6 7" key="1">
    <citation type="submission" date="2020-04" db="EMBL/GenBank/DDBJ databases">
        <authorList>
            <person name="Hitch T.C.A."/>
            <person name="Wylensek D."/>
            <person name="Clavel T."/>
        </authorList>
    </citation>
    <scope>NUCLEOTIDE SEQUENCE [LARGE SCALE GENOMIC DNA]</scope>
    <source>
        <strain evidence="6 7">Oil-RF-744-FAT-WT-6-1</strain>
    </source>
</reference>
<dbReference type="Proteomes" id="UP001605989">
    <property type="component" value="Unassembled WGS sequence"/>
</dbReference>
<keyword evidence="1" id="KW-0813">Transport</keyword>
<dbReference type="InterPro" id="IPR027417">
    <property type="entry name" value="P-loop_NTPase"/>
</dbReference>
<dbReference type="GO" id="GO:0005886">
    <property type="term" value="C:plasma membrane"/>
    <property type="evidence" value="ECO:0007669"/>
    <property type="project" value="TreeGrafter"/>
</dbReference>
<proteinExistence type="predicted"/>
<dbReference type="EMBL" id="JABAFG010000002">
    <property type="protein sequence ID" value="NME27352.1"/>
    <property type="molecule type" value="Genomic_DNA"/>
</dbReference>
<dbReference type="Pfam" id="PF12399">
    <property type="entry name" value="BCA_ABC_TP_C"/>
    <property type="match status" value="1"/>
</dbReference>
<evidence type="ECO:0000313" key="8">
    <source>
        <dbReference type="Proteomes" id="UP001605989"/>
    </source>
</evidence>
<evidence type="ECO:0000313" key="7">
    <source>
        <dbReference type="Proteomes" id="UP000591071"/>
    </source>
</evidence>